<dbReference type="Gene3D" id="3.30.200.20">
    <property type="entry name" value="Phosphorylase Kinase, domain 1"/>
    <property type="match status" value="1"/>
</dbReference>
<dbReference type="Pfam" id="PF01636">
    <property type="entry name" value="APH"/>
    <property type="match status" value="1"/>
</dbReference>
<dbReference type="InterPro" id="IPR011009">
    <property type="entry name" value="Kinase-like_dom_sf"/>
</dbReference>
<dbReference type="GO" id="GO:0006646">
    <property type="term" value="P:phosphatidylethanolamine biosynthetic process"/>
    <property type="evidence" value="ECO:0007669"/>
    <property type="project" value="TreeGrafter"/>
</dbReference>
<dbReference type="Gene3D" id="3.90.1200.10">
    <property type="match status" value="1"/>
</dbReference>
<dbReference type="PANTHER" id="PTHR22603">
    <property type="entry name" value="CHOLINE/ETHANOALAMINE KINASE"/>
    <property type="match status" value="1"/>
</dbReference>
<dbReference type="Proteomes" id="UP000094936">
    <property type="component" value="Unassembled WGS sequence"/>
</dbReference>
<keyword evidence="3" id="KW-1185">Reference proteome</keyword>
<dbReference type="PANTHER" id="PTHR22603:SF66">
    <property type="entry name" value="ETHANOLAMINE KINASE"/>
    <property type="match status" value="1"/>
</dbReference>
<dbReference type="AlphaFoldDB" id="A0A1C3EG65"/>
<organism evidence="2 3">
    <name type="scientific">Veronia pacifica</name>
    <dbReference type="NCBI Taxonomy" id="1080227"/>
    <lineage>
        <taxon>Bacteria</taxon>
        <taxon>Pseudomonadati</taxon>
        <taxon>Pseudomonadota</taxon>
        <taxon>Gammaproteobacteria</taxon>
        <taxon>Vibrionales</taxon>
        <taxon>Vibrionaceae</taxon>
        <taxon>Veronia</taxon>
    </lineage>
</organism>
<dbReference type="GO" id="GO:0004305">
    <property type="term" value="F:ethanolamine kinase activity"/>
    <property type="evidence" value="ECO:0007669"/>
    <property type="project" value="TreeGrafter"/>
</dbReference>
<dbReference type="STRING" id="1080227.A8L45_14185"/>
<gene>
    <name evidence="2" type="ORF">A8L45_14185</name>
</gene>
<feature type="domain" description="Aminoglycoside phosphotransferase" evidence="1">
    <location>
        <begin position="17"/>
        <end position="215"/>
    </location>
</feature>
<evidence type="ECO:0000313" key="2">
    <source>
        <dbReference type="EMBL" id="ODA32204.1"/>
    </source>
</evidence>
<dbReference type="InterPro" id="IPR002575">
    <property type="entry name" value="Aminoglycoside_PTrfase"/>
</dbReference>
<reference evidence="2 3" key="1">
    <citation type="submission" date="2016-05" db="EMBL/GenBank/DDBJ databases">
        <title>Genomic Taxonomy of the Vibrionaceae.</title>
        <authorList>
            <person name="Gomez-Gil B."/>
            <person name="Enciso-Ibarra J."/>
        </authorList>
    </citation>
    <scope>NUCLEOTIDE SEQUENCE [LARGE SCALE GENOMIC DNA]</scope>
    <source>
        <strain evidence="2 3">CAIM 1920</strain>
    </source>
</reference>
<name>A0A1C3EG65_9GAMM</name>
<dbReference type="SUPFAM" id="SSF56112">
    <property type="entry name" value="Protein kinase-like (PK-like)"/>
    <property type="match status" value="1"/>
</dbReference>
<evidence type="ECO:0000259" key="1">
    <source>
        <dbReference type="Pfam" id="PF01636"/>
    </source>
</evidence>
<dbReference type="EMBL" id="LYBM01000026">
    <property type="protein sequence ID" value="ODA32204.1"/>
    <property type="molecule type" value="Genomic_DNA"/>
</dbReference>
<proteinExistence type="predicted"/>
<sequence>MAAVTRLLRPYLLVKAITPLDGGLTNCCFKVIDSQDNKYVWRPVNRACELFDIKRAAEFNALDIAAKAGLTAPPLLLLEQGLLTHWVEGLPAQNVSLDDMLGTLGKLHQLPLPDRHFDHQQRAAHYHHKLLELIKSQSDDNLPKDDGMAKIQQLTVLHDRFLQAKSKTNISSAFCHFDFGDYNLIQSPSSGLKLIDFEYAAAGNPLMDLLFFCRANSLDIYATLERYCELNNPNDADVWRTEIIDLTPIVDYLIMLWFELGYRLYGLSLYKESAEASWIKLEEHWS</sequence>
<accession>A0A1C3EG65</accession>
<comment type="caution">
    <text evidence="2">The sequence shown here is derived from an EMBL/GenBank/DDBJ whole genome shotgun (WGS) entry which is preliminary data.</text>
</comment>
<evidence type="ECO:0000313" key="3">
    <source>
        <dbReference type="Proteomes" id="UP000094936"/>
    </source>
</evidence>
<protein>
    <recommendedName>
        <fullName evidence="1">Aminoglycoside phosphotransferase domain-containing protein</fullName>
    </recommendedName>
</protein>
<dbReference type="GO" id="GO:0005737">
    <property type="term" value="C:cytoplasm"/>
    <property type="evidence" value="ECO:0007669"/>
    <property type="project" value="TreeGrafter"/>
</dbReference>